<sequence length="259" mass="28616">MFDPDPTDLAVRGERGIDLYLRLGDVAQQRSRYRCIATVLDEEGKERLVDFEPHAKRDTARLLSRARNAMDDRFMTQPMVLGDATSWPSARDAADPVALFLYLDFFRAWQVADMALQRLMAQLHADPDALPHDPARIAGSILPLFDFNRLTAGCRLAALIEPVLRRRIAAPGFRDDGSGSTGYALRMLGDLCLRAEDYPQALACFATATGAGDNPFRRRKAIEAAHLAGDATALQNHLAAYRGQWDLPDDLAAYAEADA</sequence>
<proteinExistence type="predicted"/>
<evidence type="ECO:0000313" key="1">
    <source>
        <dbReference type="EMBL" id="PVH28776.1"/>
    </source>
</evidence>
<evidence type="ECO:0000313" key="2">
    <source>
        <dbReference type="Proteomes" id="UP000245911"/>
    </source>
</evidence>
<protein>
    <submittedName>
        <fullName evidence="1">Uncharacterized protein</fullName>
    </submittedName>
</protein>
<dbReference type="Proteomes" id="UP000245911">
    <property type="component" value="Unassembled WGS sequence"/>
</dbReference>
<name>A0A2T8HTR0_9RHOB</name>
<dbReference type="AlphaFoldDB" id="A0A2T8HTR0"/>
<comment type="caution">
    <text evidence="1">The sequence shown here is derived from an EMBL/GenBank/DDBJ whole genome shotgun (WGS) entry which is preliminary data.</text>
</comment>
<dbReference type="EMBL" id="QDKM01000004">
    <property type="protein sequence ID" value="PVH28776.1"/>
    <property type="molecule type" value="Genomic_DNA"/>
</dbReference>
<accession>A0A2T8HTR0</accession>
<gene>
    <name evidence="1" type="ORF">DDE20_11415</name>
</gene>
<keyword evidence="2" id="KW-1185">Reference proteome</keyword>
<dbReference type="RefSeq" id="WP_116558618.1">
    <property type="nucleotide sequence ID" value="NZ_QDKM01000004.1"/>
</dbReference>
<dbReference type="OrthoDB" id="7852277at2"/>
<reference evidence="1 2" key="1">
    <citation type="submission" date="2018-04" db="EMBL/GenBank/DDBJ databases">
        <title>Pararhodobacter oceanense sp. nov., isolated from marine intertidal sediment.</title>
        <authorList>
            <person name="Wang X.-L."/>
            <person name="Du Z.-J."/>
        </authorList>
    </citation>
    <scope>NUCLEOTIDE SEQUENCE [LARGE SCALE GENOMIC DNA]</scope>
    <source>
        <strain evidence="1 2">AM505</strain>
    </source>
</reference>
<organism evidence="1 2">
    <name type="scientific">Pararhodobacter oceanensis</name>
    <dbReference type="NCBI Taxonomy" id="2172121"/>
    <lineage>
        <taxon>Bacteria</taxon>
        <taxon>Pseudomonadati</taxon>
        <taxon>Pseudomonadota</taxon>
        <taxon>Alphaproteobacteria</taxon>
        <taxon>Rhodobacterales</taxon>
        <taxon>Paracoccaceae</taxon>
        <taxon>Pararhodobacter</taxon>
    </lineage>
</organism>